<accession>A0A8J8SFD5</accession>
<reference evidence="1" key="1">
    <citation type="submission" date="2020-07" db="EMBL/GenBank/DDBJ databases">
        <title>Vallitalea pronyensis genome.</title>
        <authorList>
            <person name="Postec A."/>
        </authorList>
    </citation>
    <scope>NUCLEOTIDE SEQUENCE</scope>
    <source>
        <strain evidence="1">FatNI3</strain>
    </source>
</reference>
<gene>
    <name evidence="1" type="ORF">HZI73_02605</name>
</gene>
<proteinExistence type="predicted"/>
<keyword evidence="2" id="KW-1185">Reference proteome</keyword>
<sequence length="211" mass="25271">MFKKNYKYDILIPQFNFELDFDKMTPEQTKEYFNWFLQQIPSRIKYLSFKCAEYLSIPQDKLNLSPESLILVWRWFLEVAQVGKTPKRELKRLKHALSTFPKSFRQYVIKDCSEALTIGTEYILRDIGMYMGEVFNTHYHHINWGYYSKPKSDMFVNKPVLLGFKDTSFDPPFESVFEPIHMVGVQAANLFDKSQNEYDLLTLYKKWLKYC</sequence>
<dbReference type="Proteomes" id="UP000683246">
    <property type="component" value="Chromosome"/>
</dbReference>
<protein>
    <submittedName>
        <fullName evidence="1">Uncharacterized protein</fullName>
    </submittedName>
</protein>
<evidence type="ECO:0000313" key="1">
    <source>
        <dbReference type="EMBL" id="QUI21239.1"/>
    </source>
</evidence>
<dbReference type="KEGG" id="vpy:HZI73_02605"/>
<name>A0A8J8SFD5_9FIRM</name>
<evidence type="ECO:0000313" key="2">
    <source>
        <dbReference type="Proteomes" id="UP000683246"/>
    </source>
</evidence>
<organism evidence="1 2">
    <name type="scientific">Vallitalea pronyensis</name>
    <dbReference type="NCBI Taxonomy" id="1348613"/>
    <lineage>
        <taxon>Bacteria</taxon>
        <taxon>Bacillati</taxon>
        <taxon>Bacillota</taxon>
        <taxon>Clostridia</taxon>
        <taxon>Lachnospirales</taxon>
        <taxon>Vallitaleaceae</taxon>
        <taxon>Vallitalea</taxon>
    </lineage>
</organism>
<dbReference type="RefSeq" id="WP_212696704.1">
    <property type="nucleotide sequence ID" value="NZ_CP058649.1"/>
</dbReference>
<dbReference type="EMBL" id="CP058649">
    <property type="protein sequence ID" value="QUI21239.1"/>
    <property type="molecule type" value="Genomic_DNA"/>
</dbReference>
<dbReference type="AlphaFoldDB" id="A0A8J8SFD5"/>